<feature type="transmembrane region" description="Helical" evidence="1">
    <location>
        <begin position="94"/>
        <end position="113"/>
    </location>
</feature>
<dbReference type="EC" id="3.4.23.-" evidence="3"/>
<evidence type="ECO:0000313" key="4">
    <source>
        <dbReference type="Proteomes" id="UP001595987"/>
    </source>
</evidence>
<reference evidence="4" key="1">
    <citation type="journal article" date="2019" name="Int. J. Syst. Evol. Microbiol.">
        <title>The Global Catalogue of Microorganisms (GCM) 10K type strain sequencing project: providing services to taxonomists for standard genome sequencing and annotation.</title>
        <authorList>
            <consortium name="The Broad Institute Genomics Platform"/>
            <consortium name="The Broad Institute Genome Sequencing Center for Infectious Disease"/>
            <person name="Wu L."/>
            <person name="Ma J."/>
        </authorList>
    </citation>
    <scope>NUCLEOTIDE SEQUENCE [LARGE SCALE GENOMIC DNA]</scope>
    <source>
        <strain evidence="4">CCUG 63287</strain>
    </source>
</reference>
<feature type="transmembrane region" description="Helical" evidence="1">
    <location>
        <begin position="198"/>
        <end position="217"/>
    </location>
</feature>
<evidence type="ECO:0000256" key="1">
    <source>
        <dbReference type="SAM" id="Phobius"/>
    </source>
</evidence>
<accession>A0ABV9JC07</accession>
<feature type="transmembrane region" description="Helical" evidence="1">
    <location>
        <begin position="160"/>
        <end position="191"/>
    </location>
</feature>
<keyword evidence="4" id="KW-1185">Reference proteome</keyword>
<feature type="transmembrane region" description="Helical" evidence="1">
    <location>
        <begin position="69"/>
        <end position="88"/>
    </location>
</feature>
<dbReference type="Proteomes" id="UP001595987">
    <property type="component" value="Unassembled WGS sequence"/>
</dbReference>
<keyword evidence="1" id="KW-0812">Transmembrane</keyword>
<dbReference type="GO" id="GO:0016787">
    <property type="term" value="F:hydrolase activity"/>
    <property type="evidence" value="ECO:0007669"/>
    <property type="project" value="UniProtKB-KW"/>
</dbReference>
<evidence type="ECO:0000259" key="2">
    <source>
        <dbReference type="Pfam" id="PF06750"/>
    </source>
</evidence>
<dbReference type="InterPro" id="IPR010627">
    <property type="entry name" value="Prepilin_pept_A24_N"/>
</dbReference>
<keyword evidence="1" id="KW-1133">Transmembrane helix</keyword>
<feature type="transmembrane region" description="Helical" evidence="1">
    <location>
        <begin position="6"/>
        <end position="25"/>
    </location>
</feature>
<dbReference type="PANTHER" id="PTHR30487:SF0">
    <property type="entry name" value="PREPILIN LEADER PEPTIDASE_N-METHYLTRANSFERASE-RELATED"/>
    <property type="match status" value="1"/>
</dbReference>
<proteinExistence type="predicted"/>
<evidence type="ECO:0000313" key="3">
    <source>
        <dbReference type="EMBL" id="MFC4651817.1"/>
    </source>
</evidence>
<dbReference type="InterPro" id="IPR050882">
    <property type="entry name" value="Prepilin_peptidase/N-MTase"/>
</dbReference>
<keyword evidence="3" id="KW-0378">Hydrolase</keyword>
<feature type="domain" description="Prepilin peptidase A24 N-terminal" evidence="2">
    <location>
        <begin position="8"/>
        <end position="88"/>
    </location>
</feature>
<gene>
    <name evidence="3" type="ORF">ACFO26_02765</name>
</gene>
<name>A0ABV9JC07_9LACT</name>
<protein>
    <submittedName>
        <fullName evidence="3">Prepilin peptidase</fullName>
        <ecNumber evidence="3">3.4.23.-</ecNumber>
    </submittedName>
</protein>
<comment type="caution">
    <text evidence="3">The sequence shown here is derived from an EMBL/GenBank/DDBJ whole genome shotgun (WGS) entry which is preliminary data.</text>
</comment>
<sequence length="218" mass="25398">MENLFAFIIGSVFGSFFGVVIDRLYTGESIIWGRSHCNHCQMKLHFWELIPIFSQLFLKNRCRHCKVKIPPLYIFLEILIGICFLAAWQNVLTLPQFLTLLFSILSSIFDYRAHQFPLNLWILFAIIFLLLFPLNISHCIWIILALIAEFKNIKIGTGDFLWLFIASFSLTFIQLALLIQISSFLGILYILLKNYKELPFIPFLSIGYLILLMSVQIH</sequence>
<dbReference type="EMBL" id="JBHSGD010000004">
    <property type="protein sequence ID" value="MFC4651817.1"/>
    <property type="molecule type" value="Genomic_DNA"/>
</dbReference>
<dbReference type="RefSeq" id="WP_213533938.1">
    <property type="nucleotide sequence ID" value="NZ_BOVQ01000002.1"/>
</dbReference>
<keyword evidence="1" id="KW-0472">Membrane</keyword>
<dbReference type="Pfam" id="PF06750">
    <property type="entry name" value="A24_N_bact"/>
    <property type="match status" value="1"/>
</dbReference>
<dbReference type="PANTHER" id="PTHR30487">
    <property type="entry name" value="TYPE 4 PREPILIN-LIKE PROTEINS LEADER PEPTIDE-PROCESSING ENZYME"/>
    <property type="match status" value="1"/>
</dbReference>
<feature type="transmembrane region" description="Helical" evidence="1">
    <location>
        <begin position="120"/>
        <end position="148"/>
    </location>
</feature>
<organism evidence="3 4">
    <name type="scientific">Lactococcus nasutitermitis</name>
    <dbReference type="NCBI Taxonomy" id="1652957"/>
    <lineage>
        <taxon>Bacteria</taxon>
        <taxon>Bacillati</taxon>
        <taxon>Bacillota</taxon>
        <taxon>Bacilli</taxon>
        <taxon>Lactobacillales</taxon>
        <taxon>Streptococcaceae</taxon>
        <taxon>Lactococcus</taxon>
    </lineage>
</organism>